<dbReference type="PANTHER" id="PTHR31311">
    <property type="entry name" value="XYLOGLUCAN 6-XYLOSYLTRANSFERASE 5-RELATED-RELATED"/>
    <property type="match status" value="1"/>
</dbReference>
<dbReference type="GO" id="GO:0005802">
    <property type="term" value="C:trans-Golgi network"/>
    <property type="evidence" value="ECO:0007669"/>
    <property type="project" value="TreeGrafter"/>
</dbReference>
<gene>
    <name evidence="12" type="ORF">CEURO_LOCUS16859</name>
</gene>
<comment type="similarity">
    <text evidence="2">Belongs to the glycosyltransferase 34 family.</text>
</comment>
<evidence type="ECO:0000256" key="1">
    <source>
        <dbReference type="ARBA" id="ARBA00004323"/>
    </source>
</evidence>
<keyword evidence="9 11" id="KW-0472">Membrane</keyword>
<reference evidence="12" key="1">
    <citation type="submission" date="2022-07" db="EMBL/GenBank/DDBJ databases">
        <authorList>
            <person name="Macas J."/>
            <person name="Novak P."/>
            <person name="Neumann P."/>
        </authorList>
    </citation>
    <scope>NUCLEOTIDE SEQUENCE</scope>
</reference>
<evidence type="ECO:0000256" key="8">
    <source>
        <dbReference type="ARBA" id="ARBA00023034"/>
    </source>
</evidence>
<name>A0A9P0ZJT2_CUSEU</name>
<accession>A0A9P0ZJT2</accession>
<dbReference type="InterPro" id="IPR008630">
    <property type="entry name" value="Glyco_trans_34"/>
</dbReference>
<keyword evidence="3" id="KW-0328">Glycosyltransferase</keyword>
<proteinExistence type="inferred from homology"/>
<comment type="caution">
    <text evidence="12">The sequence shown here is derived from an EMBL/GenBank/DDBJ whole genome shotgun (WGS) entry which is preliminary data.</text>
</comment>
<keyword evidence="4" id="KW-0808">Transferase</keyword>
<keyword evidence="8" id="KW-0333">Golgi apparatus</keyword>
<evidence type="ECO:0008006" key="14">
    <source>
        <dbReference type="Google" id="ProtNLM"/>
    </source>
</evidence>
<dbReference type="GO" id="GO:0000139">
    <property type="term" value="C:Golgi membrane"/>
    <property type="evidence" value="ECO:0007669"/>
    <property type="project" value="UniProtKB-SubCell"/>
</dbReference>
<evidence type="ECO:0000256" key="9">
    <source>
        <dbReference type="ARBA" id="ARBA00023136"/>
    </source>
</evidence>
<keyword evidence="7 11" id="KW-1133">Transmembrane helix</keyword>
<dbReference type="EMBL" id="CAMAPE010000048">
    <property type="protein sequence ID" value="CAH9105363.1"/>
    <property type="molecule type" value="Genomic_DNA"/>
</dbReference>
<evidence type="ECO:0000313" key="12">
    <source>
        <dbReference type="EMBL" id="CAH9105363.1"/>
    </source>
</evidence>
<keyword evidence="5 11" id="KW-0812">Transmembrane</keyword>
<feature type="transmembrane region" description="Helical" evidence="11">
    <location>
        <begin position="21"/>
        <end position="43"/>
    </location>
</feature>
<dbReference type="InterPro" id="IPR029044">
    <property type="entry name" value="Nucleotide-diphossugar_trans"/>
</dbReference>
<evidence type="ECO:0000256" key="10">
    <source>
        <dbReference type="ARBA" id="ARBA00023180"/>
    </source>
</evidence>
<organism evidence="12 13">
    <name type="scientific">Cuscuta europaea</name>
    <name type="common">European dodder</name>
    <dbReference type="NCBI Taxonomy" id="41803"/>
    <lineage>
        <taxon>Eukaryota</taxon>
        <taxon>Viridiplantae</taxon>
        <taxon>Streptophyta</taxon>
        <taxon>Embryophyta</taxon>
        <taxon>Tracheophyta</taxon>
        <taxon>Spermatophyta</taxon>
        <taxon>Magnoliopsida</taxon>
        <taxon>eudicotyledons</taxon>
        <taxon>Gunneridae</taxon>
        <taxon>Pentapetalae</taxon>
        <taxon>asterids</taxon>
        <taxon>lamiids</taxon>
        <taxon>Solanales</taxon>
        <taxon>Convolvulaceae</taxon>
        <taxon>Cuscuteae</taxon>
        <taxon>Cuscuta</taxon>
        <taxon>Cuscuta subgen. Cuscuta</taxon>
    </lineage>
</organism>
<evidence type="ECO:0000256" key="5">
    <source>
        <dbReference type="ARBA" id="ARBA00022692"/>
    </source>
</evidence>
<keyword evidence="10" id="KW-0325">Glycoprotein</keyword>
<dbReference type="Proteomes" id="UP001152484">
    <property type="component" value="Unassembled WGS sequence"/>
</dbReference>
<keyword evidence="13" id="KW-1185">Reference proteome</keyword>
<keyword evidence="6" id="KW-0735">Signal-anchor</keyword>
<dbReference type="Gene3D" id="3.90.550.10">
    <property type="entry name" value="Spore Coat Polysaccharide Biosynthesis Protein SpsA, Chain A"/>
    <property type="match status" value="1"/>
</dbReference>
<dbReference type="GO" id="GO:0008378">
    <property type="term" value="F:galactosyltransferase activity"/>
    <property type="evidence" value="ECO:0007669"/>
    <property type="project" value="TreeGrafter"/>
</dbReference>
<protein>
    <recommendedName>
        <fullName evidence="14">Glycosyltransferase 7</fullName>
    </recommendedName>
</protein>
<dbReference type="GO" id="GO:0005768">
    <property type="term" value="C:endosome"/>
    <property type="evidence" value="ECO:0007669"/>
    <property type="project" value="TreeGrafter"/>
</dbReference>
<evidence type="ECO:0000256" key="11">
    <source>
        <dbReference type="SAM" id="Phobius"/>
    </source>
</evidence>
<evidence type="ECO:0000256" key="2">
    <source>
        <dbReference type="ARBA" id="ARBA00005664"/>
    </source>
</evidence>
<evidence type="ECO:0000256" key="4">
    <source>
        <dbReference type="ARBA" id="ARBA00022679"/>
    </source>
</evidence>
<comment type="subcellular location">
    <subcellularLocation>
        <location evidence="1">Golgi apparatus membrane</location>
        <topology evidence="1">Single-pass type II membrane protein</topology>
    </subcellularLocation>
</comment>
<evidence type="ECO:0000256" key="6">
    <source>
        <dbReference type="ARBA" id="ARBA00022968"/>
    </source>
</evidence>
<evidence type="ECO:0000313" key="13">
    <source>
        <dbReference type="Proteomes" id="UP001152484"/>
    </source>
</evidence>
<dbReference type="OrthoDB" id="407658at2759"/>
<evidence type="ECO:0000256" key="7">
    <source>
        <dbReference type="ARBA" id="ARBA00022989"/>
    </source>
</evidence>
<dbReference type="PANTHER" id="PTHR31311:SF46">
    <property type="entry name" value="GLYCOSYLTRANSFERASE 7"/>
    <property type="match status" value="1"/>
</dbReference>
<dbReference type="FunFam" id="3.90.550.10:FF:000127">
    <property type="entry name" value="Probable glycosyltransferase 7"/>
    <property type="match status" value="1"/>
</dbReference>
<sequence length="446" mass="51492">MYSEMGRIHMAAGKNRTKTGVFSDAFLCTGGTLFAFLVLWSLWSFITPSPIFSRGFSNSVSGVVAGRGCFGGSGQGFDLTDDPPAKTFYDDPDFGYTIDKPVKNWDEKRREWLKQHPSFIPGSENRILVVTGSQATPCKNKIGDHLLLRLFKNKVDYCRIHGHDIFYNTVLLHPKMFSFWAKVPAVRAAMMAHPESEWIWWVDSDAAFTDMDFKLPLDRYKDHNMVVHGWQDQIEKRSWTSVNAGVFLIRNSQWALDFMDVWAKMGPQSPEYDRWGETQRKTFKDKSFRESDDQSGLIYLILKEQEKWGNKIYVESEFYFEGYWLEIVGKLDNITDMYLGVEKTARELRRRHAEKVSESYGRKWEAHLKDAGYGRSGWRRPFITHFTGCQPCSGDHNQMYSGETCGEAMHKALNFADNQVLRNYGFMHRDLMDTATVVPVPRDFPA</sequence>
<dbReference type="AlphaFoldDB" id="A0A9P0ZJT2"/>
<dbReference type="Pfam" id="PF05637">
    <property type="entry name" value="Glyco_transf_34"/>
    <property type="match status" value="1"/>
</dbReference>
<evidence type="ECO:0000256" key="3">
    <source>
        <dbReference type="ARBA" id="ARBA00022676"/>
    </source>
</evidence>